<dbReference type="Proteomes" id="UP001501532">
    <property type="component" value="Unassembled WGS sequence"/>
</dbReference>
<dbReference type="Gene3D" id="3.50.50.60">
    <property type="entry name" value="FAD/NAD(P)-binding domain"/>
    <property type="match status" value="1"/>
</dbReference>
<dbReference type="RefSeq" id="WP_234516427.1">
    <property type="nucleotide sequence ID" value="NZ_BAAAUF010000008.1"/>
</dbReference>
<comment type="cofactor">
    <cofactor evidence="1">
        <name>FAD</name>
        <dbReference type="ChEBI" id="CHEBI:57692"/>
    </cofactor>
</comment>
<keyword evidence="8" id="KW-0521">NADP</keyword>
<dbReference type="InterPro" id="IPR025700">
    <property type="entry name" value="Lys/Orn_oxygenase"/>
</dbReference>
<accession>A0ABP6L1G2</accession>
<comment type="similarity">
    <text evidence="3">Belongs to the lysine N(6)-hydroxylase/L-ornithine N(5)-oxygenase family.</text>
</comment>
<keyword evidence="10 17" id="KW-0503">Monooxygenase</keyword>
<sequence>MVSTSAHAPNRPAPHGVPHHRVAAIGAGPANLSLAALAEDVLPQDVVLFDRRPAHAWHPGLMHPGVRLQTSWIKDLASLVDPRNRLSFLNYLVTTGRVYAFLNAQFDAIPRLEYDRYLAWAAEQLTSIRYGVDIRDVRFAGPGEGFVLHDADGPVATSDHLVIGTGTRPHVPDCFRDRDIPGVLLAEEIGEHFETCRCAPYEPAVVVGGGQTGAEAVLALLSYGLREIRWIGRRPWFAPLDDSPPANDFFRPAYLRHFQTLPGQVRERYVAEQILTSDGVSMSTLQELYQANYETWLSEGRAPVMMLPGRDVVEAGHQDDLVVLRCRRAAGGHERHTARHVVLATGRRPAPLPLAPEVLDLEPGEEPYVEADYSLRWKHADRHKVFVQNRAQPSHGVADPNLSLLSVRSAAILNSLLEREVFPIRDEQVQTLWA</sequence>
<dbReference type="Pfam" id="PF13434">
    <property type="entry name" value="Lys_Orn_oxgnase"/>
    <property type="match status" value="1"/>
</dbReference>
<dbReference type="EMBL" id="BAAAUF010000008">
    <property type="protein sequence ID" value="GAA3029911.1"/>
    <property type="molecule type" value="Genomic_DNA"/>
</dbReference>
<evidence type="ECO:0000256" key="13">
    <source>
        <dbReference type="ARBA" id="ARBA00032493"/>
    </source>
</evidence>
<evidence type="ECO:0000256" key="3">
    <source>
        <dbReference type="ARBA" id="ARBA00007588"/>
    </source>
</evidence>
<keyword evidence="7" id="KW-0274">FAD</keyword>
<name>A0ABP6L1G2_9ACTN</name>
<evidence type="ECO:0000256" key="5">
    <source>
        <dbReference type="ARBA" id="ARBA00016406"/>
    </source>
</evidence>
<evidence type="ECO:0000256" key="10">
    <source>
        <dbReference type="ARBA" id="ARBA00023033"/>
    </source>
</evidence>
<evidence type="ECO:0000256" key="15">
    <source>
        <dbReference type="ARBA" id="ARBA00048407"/>
    </source>
</evidence>
<evidence type="ECO:0000313" key="18">
    <source>
        <dbReference type="Proteomes" id="UP001501532"/>
    </source>
</evidence>
<dbReference type="PANTHER" id="PTHR42802">
    <property type="entry name" value="MONOOXYGENASE"/>
    <property type="match status" value="1"/>
</dbReference>
<evidence type="ECO:0000256" key="14">
    <source>
        <dbReference type="ARBA" id="ARBA00032738"/>
    </source>
</evidence>
<evidence type="ECO:0000256" key="1">
    <source>
        <dbReference type="ARBA" id="ARBA00001974"/>
    </source>
</evidence>
<dbReference type="GO" id="GO:0004497">
    <property type="term" value="F:monooxygenase activity"/>
    <property type="evidence" value="ECO:0007669"/>
    <property type="project" value="UniProtKB-KW"/>
</dbReference>
<evidence type="ECO:0000256" key="9">
    <source>
        <dbReference type="ARBA" id="ARBA00023002"/>
    </source>
</evidence>
<keyword evidence="6" id="KW-0285">Flavoprotein</keyword>
<evidence type="ECO:0000256" key="6">
    <source>
        <dbReference type="ARBA" id="ARBA00022630"/>
    </source>
</evidence>
<keyword evidence="18" id="KW-1185">Reference proteome</keyword>
<organism evidence="17 18">
    <name type="scientific">Streptomyces glomeratus</name>
    <dbReference type="NCBI Taxonomy" id="284452"/>
    <lineage>
        <taxon>Bacteria</taxon>
        <taxon>Bacillati</taxon>
        <taxon>Actinomycetota</taxon>
        <taxon>Actinomycetes</taxon>
        <taxon>Kitasatosporales</taxon>
        <taxon>Streptomycetaceae</taxon>
        <taxon>Streptomyces</taxon>
    </lineage>
</organism>
<evidence type="ECO:0000313" key="17">
    <source>
        <dbReference type="EMBL" id="GAA3029911.1"/>
    </source>
</evidence>
<protein>
    <recommendedName>
        <fullName evidence="5">L-lysine N6-monooxygenase MbtG</fullName>
        <ecNumber evidence="4">1.14.13.59</ecNumber>
    </recommendedName>
    <alternativeName>
        <fullName evidence="14">Lysine 6-N-hydroxylase</fullName>
    </alternativeName>
    <alternativeName>
        <fullName evidence="13">Lysine N6-hydroxylase</fullName>
    </alternativeName>
    <alternativeName>
        <fullName evidence="11">Lysine-N-oxygenase</fullName>
    </alternativeName>
    <alternativeName>
        <fullName evidence="12">Mycobactin synthase protein G</fullName>
    </alternativeName>
</protein>
<evidence type="ECO:0000256" key="11">
    <source>
        <dbReference type="ARBA" id="ARBA00029939"/>
    </source>
</evidence>
<dbReference type="InterPro" id="IPR036188">
    <property type="entry name" value="FAD/NAD-bd_sf"/>
</dbReference>
<dbReference type="PRINTS" id="PR00368">
    <property type="entry name" value="FADPNR"/>
</dbReference>
<proteinExistence type="inferred from homology"/>
<evidence type="ECO:0000256" key="2">
    <source>
        <dbReference type="ARBA" id="ARBA00004924"/>
    </source>
</evidence>
<reference evidence="18" key="1">
    <citation type="journal article" date="2019" name="Int. J. Syst. Evol. Microbiol.">
        <title>The Global Catalogue of Microorganisms (GCM) 10K type strain sequencing project: providing services to taxonomists for standard genome sequencing and annotation.</title>
        <authorList>
            <consortium name="The Broad Institute Genomics Platform"/>
            <consortium name="The Broad Institute Genome Sequencing Center for Infectious Disease"/>
            <person name="Wu L."/>
            <person name="Ma J."/>
        </authorList>
    </citation>
    <scope>NUCLEOTIDE SEQUENCE [LARGE SCALE GENOMIC DNA]</scope>
    <source>
        <strain evidence="18">JCM 9091</strain>
    </source>
</reference>
<comment type="pathway">
    <text evidence="2">Siderophore biosynthesis.</text>
</comment>
<evidence type="ECO:0000256" key="12">
    <source>
        <dbReference type="ARBA" id="ARBA00031158"/>
    </source>
</evidence>
<evidence type="ECO:0000256" key="8">
    <source>
        <dbReference type="ARBA" id="ARBA00022857"/>
    </source>
</evidence>
<dbReference type="PANTHER" id="PTHR42802:SF1">
    <property type="entry name" value="L-ORNITHINE N(5)-MONOOXYGENASE"/>
    <property type="match status" value="1"/>
</dbReference>
<feature type="region of interest" description="Disordered" evidence="16">
    <location>
        <begin position="1"/>
        <end position="20"/>
    </location>
</feature>
<evidence type="ECO:0000256" key="4">
    <source>
        <dbReference type="ARBA" id="ARBA00013076"/>
    </source>
</evidence>
<gene>
    <name evidence="17" type="ORF">GCM10010448_09890</name>
</gene>
<comment type="caution">
    <text evidence="17">The sequence shown here is derived from an EMBL/GenBank/DDBJ whole genome shotgun (WGS) entry which is preliminary data.</text>
</comment>
<keyword evidence="9" id="KW-0560">Oxidoreductase</keyword>
<dbReference type="EC" id="1.14.13.59" evidence="4"/>
<comment type="catalytic activity">
    <reaction evidence="15">
        <text>L-lysine + NADPH + O2 = N(6)-hydroxy-L-lysine + NADP(+) + H2O</text>
        <dbReference type="Rhea" id="RHEA:23228"/>
        <dbReference type="ChEBI" id="CHEBI:15377"/>
        <dbReference type="ChEBI" id="CHEBI:15379"/>
        <dbReference type="ChEBI" id="CHEBI:32551"/>
        <dbReference type="ChEBI" id="CHEBI:57783"/>
        <dbReference type="ChEBI" id="CHEBI:57820"/>
        <dbReference type="ChEBI" id="CHEBI:58349"/>
        <dbReference type="EC" id="1.14.13.59"/>
    </reaction>
</comment>
<evidence type="ECO:0000256" key="16">
    <source>
        <dbReference type="SAM" id="MobiDB-lite"/>
    </source>
</evidence>
<evidence type="ECO:0000256" key="7">
    <source>
        <dbReference type="ARBA" id="ARBA00022827"/>
    </source>
</evidence>
<dbReference type="SUPFAM" id="SSF51905">
    <property type="entry name" value="FAD/NAD(P)-binding domain"/>
    <property type="match status" value="2"/>
</dbReference>